<dbReference type="GO" id="GO:0000214">
    <property type="term" value="C:tRNA-intron endonuclease complex"/>
    <property type="evidence" value="ECO:0007669"/>
    <property type="project" value="TreeGrafter"/>
</dbReference>
<evidence type="ECO:0000313" key="6">
    <source>
        <dbReference type="Proteomes" id="UP000186817"/>
    </source>
</evidence>
<evidence type="ECO:0000256" key="2">
    <source>
        <dbReference type="ARBA" id="ARBA00012573"/>
    </source>
</evidence>
<accession>A0A1Q9CRQ4</accession>
<dbReference type="PANTHER" id="PTHR21227">
    <property type="entry name" value="TRNA-SPLICING ENDONUCLEASE SUBUNIT SEN2"/>
    <property type="match status" value="1"/>
</dbReference>
<dbReference type="InterPro" id="IPR006677">
    <property type="entry name" value="tRNA_intron_Endonuc_cat-like"/>
</dbReference>
<dbReference type="EMBL" id="LSRX01000965">
    <property type="protein sequence ID" value="OLP85603.1"/>
    <property type="molecule type" value="Genomic_DNA"/>
</dbReference>
<keyword evidence="5" id="KW-0540">Nuclease</keyword>
<dbReference type="Gene3D" id="3.40.1350.10">
    <property type="match status" value="1"/>
</dbReference>
<evidence type="ECO:0000313" key="5">
    <source>
        <dbReference type="EMBL" id="OLP85603.1"/>
    </source>
</evidence>
<sequence length="144" mass="16490">MMPLPFRIRTRRGTTDVKVHTSDTLFRKCCELVTEFPSRYLAYRHYRLQGWTVCPDSLKFGADFLLYDGRPDEVHADYALILATESLQWKDVVMASRLAQLVAKELLLVAANASSKAEARLAEFLASSTPVLEFATRPWRRHLS</sequence>
<proteinExistence type="inferred from homology"/>
<dbReference type="GO" id="GO:0005737">
    <property type="term" value="C:cytoplasm"/>
    <property type="evidence" value="ECO:0007669"/>
    <property type="project" value="TreeGrafter"/>
</dbReference>
<dbReference type="GO" id="GO:0003676">
    <property type="term" value="F:nucleic acid binding"/>
    <property type="evidence" value="ECO:0007669"/>
    <property type="project" value="InterPro"/>
</dbReference>
<feature type="domain" description="tRNA intron endonuclease catalytic" evidence="4">
    <location>
        <begin position="36"/>
        <end position="111"/>
    </location>
</feature>
<keyword evidence="5" id="KW-0378">Hydrolase</keyword>
<comment type="catalytic activity">
    <reaction evidence="3">
        <text>pretRNA = a 3'-half-tRNA molecule with a 5'-OH end + a 5'-half-tRNA molecule with a 2',3'-cyclic phosphate end + an intron with a 2',3'-cyclic phosphate and a 5'-hydroxyl terminus.</text>
        <dbReference type="EC" id="4.6.1.16"/>
    </reaction>
</comment>
<dbReference type="OrthoDB" id="10249562at2759"/>
<evidence type="ECO:0000259" key="4">
    <source>
        <dbReference type="Pfam" id="PF01974"/>
    </source>
</evidence>
<dbReference type="InterPro" id="IPR011856">
    <property type="entry name" value="tRNA_endonuc-like_dom_sf"/>
</dbReference>
<dbReference type="EC" id="4.6.1.16" evidence="2"/>
<comment type="caution">
    <text evidence="5">The sequence shown here is derived from an EMBL/GenBank/DDBJ whole genome shotgun (WGS) entry which is preliminary data.</text>
</comment>
<name>A0A1Q9CRQ4_SYMMI</name>
<dbReference type="InterPro" id="IPR006676">
    <property type="entry name" value="tRNA_splic"/>
</dbReference>
<dbReference type="GO" id="GO:0000213">
    <property type="term" value="F:tRNA-intron lyase activity"/>
    <property type="evidence" value="ECO:0007669"/>
    <property type="project" value="UniProtKB-EC"/>
</dbReference>
<comment type="similarity">
    <text evidence="1">Belongs to the tRNA-intron endonuclease family.</text>
</comment>
<dbReference type="PANTHER" id="PTHR21227:SF0">
    <property type="entry name" value="TRNA-SPLICING ENDONUCLEASE SUBUNIT SEN2"/>
    <property type="match status" value="1"/>
</dbReference>
<dbReference type="Proteomes" id="UP000186817">
    <property type="component" value="Unassembled WGS sequence"/>
</dbReference>
<dbReference type="SUPFAM" id="SSF53032">
    <property type="entry name" value="tRNA-intron endonuclease catalytic domain-like"/>
    <property type="match status" value="1"/>
</dbReference>
<keyword evidence="5" id="KW-0255">Endonuclease</keyword>
<dbReference type="AlphaFoldDB" id="A0A1Q9CRQ4"/>
<keyword evidence="6" id="KW-1185">Reference proteome</keyword>
<dbReference type="CDD" id="cd22363">
    <property type="entry name" value="tRNA-intron_lyase_C"/>
    <property type="match status" value="1"/>
</dbReference>
<evidence type="ECO:0000256" key="1">
    <source>
        <dbReference type="ARBA" id="ARBA00008078"/>
    </source>
</evidence>
<reference evidence="5 6" key="1">
    <citation type="submission" date="2016-02" db="EMBL/GenBank/DDBJ databases">
        <title>Genome analysis of coral dinoflagellate symbionts highlights evolutionary adaptations to a symbiotic lifestyle.</title>
        <authorList>
            <person name="Aranda M."/>
            <person name="Li Y."/>
            <person name="Liew Y.J."/>
            <person name="Baumgarten S."/>
            <person name="Simakov O."/>
            <person name="Wilson M."/>
            <person name="Piel J."/>
            <person name="Ashoor H."/>
            <person name="Bougouffa S."/>
            <person name="Bajic V.B."/>
            <person name="Ryu T."/>
            <person name="Ravasi T."/>
            <person name="Bayer T."/>
            <person name="Micklem G."/>
            <person name="Kim H."/>
            <person name="Bhak J."/>
            <person name="Lajeunesse T.C."/>
            <person name="Voolstra C.R."/>
        </authorList>
    </citation>
    <scope>NUCLEOTIDE SEQUENCE [LARGE SCALE GENOMIC DNA]</scope>
    <source>
        <strain evidence="5 6">CCMP2467</strain>
    </source>
</reference>
<gene>
    <name evidence="5" type="primary">SEN1</name>
    <name evidence="5" type="ORF">AK812_SmicGene33381</name>
</gene>
<dbReference type="GO" id="GO:0000379">
    <property type="term" value="P:tRNA-type intron splice site recognition and cleavage"/>
    <property type="evidence" value="ECO:0007669"/>
    <property type="project" value="TreeGrafter"/>
</dbReference>
<protein>
    <recommendedName>
        <fullName evidence="2">tRNA-intron lyase</fullName>
        <ecNumber evidence="2">4.6.1.16</ecNumber>
    </recommendedName>
</protein>
<dbReference type="InterPro" id="IPR036167">
    <property type="entry name" value="tRNA_intron_Endo_cat-like_sf"/>
</dbReference>
<organism evidence="5 6">
    <name type="scientific">Symbiodinium microadriaticum</name>
    <name type="common">Dinoflagellate</name>
    <name type="synonym">Zooxanthella microadriatica</name>
    <dbReference type="NCBI Taxonomy" id="2951"/>
    <lineage>
        <taxon>Eukaryota</taxon>
        <taxon>Sar</taxon>
        <taxon>Alveolata</taxon>
        <taxon>Dinophyceae</taxon>
        <taxon>Suessiales</taxon>
        <taxon>Symbiodiniaceae</taxon>
        <taxon>Symbiodinium</taxon>
    </lineage>
</organism>
<dbReference type="Pfam" id="PF01974">
    <property type="entry name" value="tRNA_int_endo"/>
    <property type="match status" value="1"/>
</dbReference>
<evidence type="ECO:0000256" key="3">
    <source>
        <dbReference type="ARBA" id="ARBA00034031"/>
    </source>
</evidence>